<keyword evidence="7 8" id="KW-0539">Nucleus</keyword>
<dbReference type="EMBL" id="LT598469">
    <property type="protein sequence ID" value="SCV00709.1"/>
    <property type="molecule type" value="Genomic_DNA"/>
</dbReference>
<evidence type="ECO:0000256" key="6">
    <source>
        <dbReference type="ARBA" id="ARBA00023163"/>
    </source>
</evidence>
<dbReference type="SUPFAM" id="SSF140718">
    <property type="entry name" value="Mediator hinge subcomplex-like"/>
    <property type="match status" value="1"/>
</dbReference>
<dbReference type="STRING" id="1230905.A0A1G4K9A7"/>
<dbReference type="Proteomes" id="UP000191024">
    <property type="component" value="Chromosome G"/>
</dbReference>
<keyword evidence="11" id="KW-1185">Reference proteome</keyword>
<sequence length="216" mass="24813">MATERSNEIAALYPPPPPYIKYFTEENVQKMSRVTSEGEKREAEGVEGDLSYLVPPSIPESGHYRAFGSIWHIKDELPDLIKSGMTQLYDSEQAGASSSYQDRIKELHRLLKSLLLNFLELTGILSINPEKFPEKVDHIRTILINIHHLLNEYRPHQSRESLIMLLEEQLEYKKREIREIKSVCDNVRSQLDKLLPNSAPATQGQDQENQRDAMGL</sequence>
<dbReference type="PANTHER" id="PTHR21428">
    <property type="entry name" value="MEDIATOR OF RNA POLYMERASE II TRANSCRIPTION SUBUNIT 7"/>
    <property type="match status" value="1"/>
</dbReference>
<dbReference type="InterPro" id="IPR044888">
    <property type="entry name" value="Mediatior_Med7_sf"/>
</dbReference>
<comment type="subcellular location">
    <subcellularLocation>
        <location evidence="1 8">Nucleus</location>
    </subcellularLocation>
</comment>
<dbReference type="PANTHER" id="PTHR21428:SF11">
    <property type="entry name" value="MEDIATOR OF RNA POLYMERASE II TRANSCRIPTION SUBUNIT 7"/>
    <property type="match status" value="1"/>
</dbReference>
<dbReference type="Pfam" id="PF05983">
    <property type="entry name" value="Med7"/>
    <property type="match status" value="1"/>
</dbReference>
<evidence type="ECO:0000256" key="1">
    <source>
        <dbReference type="ARBA" id="ARBA00004123"/>
    </source>
</evidence>
<evidence type="ECO:0000256" key="9">
    <source>
        <dbReference type="SAM" id="MobiDB-lite"/>
    </source>
</evidence>
<dbReference type="GO" id="GO:0016592">
    <property type="term" value="C:mediator complex"/>
    <property type="evidence" value="ECO:0007669"/>
    <property type="project" value="InterPro"/>
</dbReference>
<evidence type="ECO:0000256" key="8">
    <source>
        <dbReference type="RuleBase" id="RU364060"/>
    </source>
</evidence>
<dbReference type="OrthoDB" id="10253553at2759"/>
<evidence type="ECO:0000313" key="10">
    <source>
        <dbReference type="EMBL" id="SCV00709.1"/>
    </source>
</evidence>
<feature type="region of interest" description="Disordered" evidence="9">
    <location>
        <begin position="194"/>
        <end position="216"/>
    </location>
</feature>
<evidence type="ECO:0000313" key="11">
    <source>
        <dbReference type="Proteomes" id="UP000191024"/>
    </source>
</evidence>
<evidence type="ECO:0000256" key="4">
    <source>
        <dbReference type="ARBA" id="ARBA00023015"/>
    </source>
</evidence>
<evidence type="ECO:0000256" key="3">
    <source>
        <dbReference type="ARBA" id="ARBA00020631"/>
    </source>
</evidence>
<comment type="subunit">
    <text evidence="8">Component of the Mediator complex.</text>
</comment>
<name>A0A1G4K9A7_9SACH</name>
<dbReference type="GO" id="GO:0070847">
    <property type="term" value="C:core mediator complex"/>
    <property type="evidence" value="ECO:0007669"/>
    <property type="project" value="TreeGrafter"/>
</dbReference>
<accession>A0A1G4K9A7</accession>
<dbReference type="InterPro" id="IPR009244">
    <property type="entry name" value="Mediatior_Med7"/>
</dbReference>
<dbReference type="Gene3D" id="6.10.140.200">
    <property type="match status" value="1"/>
</dbReference>
<dbReference type="GO" id="GO:0006357">
    <property type="term" value="P:regulation of transcription by RNA polymerase II"/>
    <property type="evidence" value="ECO:0007669"/>
    <property type="project" value="InterPro"/>
</dbReference>
<dbReference type="AlphaFoldDB" id="A0A1G4K9A7"/>
<evidence type="ECO:0000256" key="5">
    <source>
        <dbReference type="ARBA" id="ARBA00023159"/>
    </source>
</evidence>
<reference evidence="10 11" key="1">
    <citation type="submission" date="2016-03" db="EMBL/GenBank/DDBJ databases">
        <authorList>
            <person name="Devillers H."/>
        </authorList>
    </citation>
    <scope>NUCLEOTIDE SEQUENCE [LARGE SCALE GENOMIC DNA]</scope>
    <source>
        <strain evidence="10">CBS 11717</strain>
    </source>
</reference>
<dbReference type="Gene3D" id="6.10.140.1520">
    <property type="match status" value="1"/>
</dbReference>
<protein>
    <recommendedName>
        <fullName evidence="3 8">Mediator of RNA polymerase II transcription subunit 7</fullName>
    </recommendedName>
</protein>
<proteinExistence type="inferred from homology"/>
<comment type="function">
    <text evidence="8">Component of the Mediator complex, a coactivator involved in the regulated transcription of nearly all RNA polymerase II-dependent genes. Mediator functions as a bridge to convey information from gene-specific regulatory proteins to the basal RNA polymerase II transcription machinery.</text>
</comment>
<comment type="similarity">
    <text evidence="2 8">Belongs to the Mediator complex subunit 7 family.</text>
</comment>
<dbReference type="GO" id="GO:0003712">
    <property type="term" value="F:transcription coregulator activity"/>
    <property type="evidence" value="ECO:0007669"/>
    <property type="project" value="InterPro"/>
</dbReference>
<keyword evidence="5 8" id="KW-0010">Activator</keyword>
<evidence type="ECO:0000256" key="2">
    <source>
        <dbReference type="ARBA" id="ARBA00009994"/>
    </source>
</evidence>
<keyword evidence="4 8" id="KW-0805">Transcription regulation</keyword>
<keyword evidence="6 8" id="KW-0804">Transcription</keyword>
<gene>
    <name evidence="10" type="ORF">LAMI_0G06832G</name>
</gene>
<dbReference type="InterPro" id="IPR037212">
    <property type="entry name" value="Med7/Med21-like"/>
</dbReference>
<organism evidence="10 11">
    <name type="scientific">Lachancea mirantina</name>
    <dbReference type="NCBI Taxonomy" id="1230905"/>
    <lineage>
        <taxon>Eukaryota</taxon>
        <taxon>Fungi</taxon>
        <taxon>Dikarya</taxon>
        <taxon>Ascomycota</taxon>
        <taxon>Saccharomycotina</taxon>
        <taxon>Saccharomycetes</taxon>
        <taxon>Saccharomycetales</taxon>
        <taxon>Saccharomycetaceae</taxon>
        <taxon>Lachancea</taxon>
    </lineage>
</organism>
<evidence type="ECO:0000256" key="7">
    <source>
        <dbReference type="ARBA" id="ARBA00023242"/>
    </source>
</evidence>